<dbReference type="Pfam" id="PF14664">
    <property type="entry name" value="RICTOR_N"/>
    <property type="match status" value="1"/>
</dbReference>
<dbReference type="SMART" id="SM01303">
    <property type="entry name" value="RasGEF_N_2"/>
    <property type="match status" value="1"/>
</dbReference>
<evidence type="ECO:0000256" key="1">
    <source>
        <dbReference type="ARBA" id="ARBA00008878"/>
    </source>
</evidence>
<dbReference type="InterPro" id="IPR029453">
    <property type="entry name" value="Rictor_IV"/>
</dbReference>
<dbReference type="EMBL" id="NCKV01002931">
    <property type="protein sequence ID" value="RWS26243.1"/>
    <property type="molecule type" value="Genomic_DNA"/>
</dbReference>
<evidence type="ECO:0000259" key="4">
    <source>
        <dbReference type="SMART" id="SM01307"/>
    </source>
</evidence>
<dbReference type="GO" id="GO:0043539">
    <property type="term" value="F:protein serine/threonine kinase activator activity"/>
    <property type="evidence" value="ECO:0007669"/>
    <property type="project" value="TreeGrafter"/>
</dbReference>
<feature type="domain" description="Rapamycin-insensitive companion of mTOR middle" evidence="4">
    <location>
        <begin position="473"/>
        <end position="696"/>
    </location>
</feature>
<dbReference type="SMART" id="SM01307">
    <property type="entry name" value="RICTOR_M"/>
    <property type="match status" value="1"/>
</dbReference>
<dbReference type="InterPro" id="IPR029451">
    <property type="entry name" value="RICTOR_M"/>
</dbReference>
<evidence type="ECO:0000259" key="5">
    <source>
        <dbReference type="SMART" id="SM01308"/>
    </source>
</evidence>
<dbReference type="InterPro" id="IPR016024">
    <property type="entry name" value="ARM-type_fold"/>
</dbReference>
<dbReference type="InterPro" id="IPR028267">
    <property type="entry name" value="Pianissimo_N"/>
</dbReference>
<dbReference type="STRING" id="299467.A0A443SFE2"/>
<feature type="transmembrane region" description="Helical" evidence="3">
    <location>
        <begin position="1401"/>
        <end position="1420"/>
    </location>
</feature>
<feature type="region of interest" description="Disordered" evidence="2">
    <location>
        <begin position="1040"/>
        <end position="1080"/>
    </location>
</feature>
<dbReference type="Pfam" id="PF14663">
    <property type="entry name" value="RasGEF_N_2"/>
    <property type="match status" value="1"/>
</dbReference>
<dbReference type="GO" id="GO:0031932">
    <property type="term" value="C:TORC2 complex"/>
    <property type="evidence" value="ECO:0007669"/>
    <property type="project" value="InterPro"/>
</dbReference>
<dbReference type="SMART" id="SM01310">
    <property type="entry name" value="RICTOR_V"/>
    <property type="match status" value="1"/>
</dbReference>
<evidence type="ECO:0000313" key="8">
    <source>
        <dbReference type="Proteomes" id="UP000288716"/>
    </source>
</evidence>
<dbReference type="Proteomes" id="UP000288716">
    <property type="component" value="Unassembled WGS sequence"/>
</dbReference>
<feature type="domain" description="Rapamycin-insensitive companion of mTOR" evidence="6">
    <location>
        <begin position="874"/>
        <end position="946"/>
    </location>
</feature>
<organism evidence="7 8">
    <name type="scientific">Leptotrombidium deliense</name>
    <dbReference type="NCBI Taxonomy" id="299467"/>
    <lineage>
        <taxon>Eukaryota</taxon>
        <taxon>Metazoa</taxon>
        <taxon>Ecdysozoa</taxon>
        <taxon>Arthropoda</taxon>
        <taxon>Chelicerata</taxon>
        <taxon>Arachnida</taxon>
        <taxon>Acari</taxon>
        <taxon>Acariformes</taxon>
        <taxon>Trombidiformes</taxon>
        <taxon>Prostigmata</taxon>
        <taxon>Anystina</taxon>
        <taxon>Parasitengona</taxon>
        <taxon>Trombiculoidea</taxon>
        <taxon>Trombiculidae</taxon>
        <taxon>Leptotrombidium</taxon>
    </lineage>
</organism>
<dbReference type="InterPro" id="IPR029452">
    <property type="entry name" value="RICTOR_V"/>
</dbReference>
<dbReference type="OrthoDB" id="271111at2759"/>
<dbReference type="VEuPathDB" id="VectorBase:LDEU005797"/>
<name>A0A443SFE2_9ACAR</name>
<dbReference type="GO" id="GO:0038203">
    <property type="term" value="P:TORC2 signaling"/>
    <property type="evidence" value="ECO:0007669"/>
    <property type="project" value="TreeGrafter"/>
</dbReference>
<evidence type="ECO:0000313" key="7">
    <source>
        <dbReference type="EMBL" id="RWS26243.1"/>
    </source>
</evidence>
<reference evidence="7 8" key="1">
    <citation type="journal article" date="2018" name="Gigascience">
        <title>Genomes of trombidid mites reveal novel predicted allergens and laterally-transferred genes associated with secondary metabolism.</title>
        <authorList>
            <person name="Dong X."/>
            <person name="Chaisiri K."/>
            <person name="Xia D."/>
            <person name="Armstrong S.D."/>
            <person name="Fang Y."/>
            <person name="Donnelly M.J."/>
            <person name="Kadowaki T."/>
            <person name="McGarry J.W."/>
            <person name="Darby A.C."/>
            <person name="Makepeace B.L."/>
        </authorList>
    </citation>
    <scope>NUCLEOTIDE SEQUENCE [LARGE SCALE GENOMIC DNA]</scope>
    <source>
        <strain evidence="7">UoL-UT</strain>
    </source>
</reference>
<keyword evidence="3" id="KW-0812">Transmembrane</keyword>
<keyword evidence="3" id="KW-0472">Membrane</keyword>
<accession>A0A443SFE2</accession>
<feature type="compositionally biased region" description="Low complexity" evidence="2">
    <location>
        <begin position="1205"/>
        <end position="1219"/>
    </location>
</feature>
<feature type="domain" description="Rapamycin-insensitive companion of mTOR N-terminal" evidence="5">
    <location>
        <begin position="4"/>
        <end position="384"/>
    </location>
</feature>
<feature type="compositionally biased region" description="Polar residues" evidence="2">
    <location>
        <begin position="1107"/>
        <end position="1121"/>
    </location>
</feature>
<comment type="similarity">
    <text evidence="1">Belongs to the RICTOR family.</text>
</comment>
<dbReference type="Pfam" id="PF14668">
    <property type="entry name" value="RICTOR_V"/>
    <property type="match status" value="1"/>
</dbReference>
<dbReference type="PANTHER" id="PTHR13298:SF11">
    <property type="entry name" value="RAPAMYCIN-INSENSITIVE COMPANION OF MTOR"/>
    <property type="match status" value="1"/>
</dbReference>
<comment type="caution">
    <text evidence="7">The sequence shown here is derived from an EMBL/GenBank/DDBJ whole genome shotgun (WGS) entry which is preliminary data.</text>
</comment>
<keyword evidence="3" id="KW-1133">Transmembrane helix</keyword>
<dbReference type="Pfam" id="PF14666">
    <property type="entry name" value="RICTOR_M"/>
    <property type="match status" value="1"/>
</dbReference>
<feature type="region of interest" description="Disordered" evidence="2">
    <location>
        <begin position="1172"/>
        <end position="1224"/>
    </location>
</feature>
<protein>
    <submittedName>
        <fullName evidence="7">Rapamycin-insensitive companion of mTOR-like isoform X1</fullName>
    </submittedName>
</protein>
<dbReference type="SMART" id="SM01308">
    <property type="entry name" value="RICTOR_N"/>
    <property type="match status" value="1"/>
</dbReference>
<evidence type="ECO:0000259" key="6">
    <source>
        <dbReference type="SMART" id="SM01310"/>
    </source>
</evidence>
<proteinExistence type="inferred from homology"/>
<keyword evidence="8" id="KW-1185">Reference proteome</keyword>
<evidence type="ECO:0000256" key="3">
    <source>
        <dbReference type="SAM" id="Phobius"/>
    </source>
</evidence>
<gene>
    <name evidence="7" type="ORF">B4U80_05234</name>
</gene>
<sequence length="1571" mass="176661">MTPGTVGFTIDEIFCCLRVSLFHDSMDVRAAGLRAMRYLLRDEESVESLLRINIEYLICRSLDVMLDNKTERIQGLRLVRKLLSLSPKRFPTCIARCLVAIARDGFQERDALTRSSMATIAELLLLNPTLCAECGAMSAILDSILQGNQSHQISEALIGSVLYLLNSPNCRYLLRADQDLQHFIAPFTDCHFSLPSFAAPKGAQGTENYAETTEQREAKFTAAKNALISVLRSWSGIVYLCRCIPEGRTLNGLQSLIEMLHLPYIETRRHLMELIFELFYLPVPEYVDDFLLALFSSNPSTMQDTWQLHDGFVANEGKAILSHIVKNRQSLLDNYLAILLYAFVYYGVLDGLVSVIIVPNSVHNSVRATILLGELLHLCSQLLPPEIAQRCHSLPKLVEAATSSNSSVEQRNTALSAISNLSRMHVLKKHPIVPCSLYLDQLLQFCTAYKKKKKKVFYASSKAKHRQYLRKENDDETVLGSIKDSQVLIRDHLNWDLTLIASILQWPGDGLRNFEDSIHKNFIKKLLNFYKPTSKPSFSNIDSSDENGREYCVVGCHLIDFLVEADEAKANDFLEEFLLDLTDCFREIVVPNPPSSAALSPTRMFSTFSHAYFLFIGRLSSSVRGAKLLEKVGIYHFLLDLISLSSHEAYMKLIVSSLDYTKDGQFTRTLLAEVLTATSESARLYATNYLRVLLRAKLKDFNKWALELLAQQLSDKSDAVVIAAAEIIDESLDDDTNLESLITLRPSLLHIGDRGILLMTRYFSSKNGFKSLKEQNYLKYEMDRWKQTFNLKYVRIVEDVLNEALTYHHRSEDGTYGRRTDKKNNTKSPSFIPPHFYGQLAKHEEGIQLLSEEHILDTMFNKIREADFSNEFKLIELKASLWAVGHVASTSLGFDLIKDHEIIQFIISLAAQAPVLSLRGVCFYVLGLIGSTSDGADYLKEFGWEAMRHSHNEKWPLVKKTEKSVDYVNYPVGRRNHTFSMSSTTSQNTDFNPKYFSVPEKGFKSVDSFVYDDVQDDESNILYCSLPAFQANKIFRNKKEETSDQQLETNEKLSRVASLSPQHYSVDVETRPRSSSDCQQRNFNEMGADVDDSDASSGLWFRERSNESMPQSGGSSDVDNISSHRSEQHDSGLVCESVVSAHPLSTLKTMSVDKMQSTQSLVNRRKVMMSFSSGVAGPRRKISEPSGLFTYHNSLNPRNERSDSNESSGKSRSGSFADSTSGVSSCESTLTTGAIGQSYFQKLSPIASLSSISNNLSNTALRSAIFPHSTLPRKSSSTGFGSPTDNGTPVSFESIPSAVDASGYATLQAIQRKRVESLGIHYQSFSTEESPQLDGLEDYFNNDYHSETTSLKSLTLLPESDDPNQSVEVSKSNDNKDIQQTETKKQEPEYMGLCLPLSLDFLFVAPVSYSFVYLSFIFILKDDSIFSRTKIDSESDCKTNSAHASLENVLGKVGLELHTDRKCLLCCKMVIQISRATKLNTDTSNIQDDSFSNLVLVRKEVLRFVINLGGSIFAKASEQGLLNLKQKYPQAFQDICLYSEVCLHLSSYNFRLPARRFLQELFLDLTFDQVV</sequence>
<evidence type="ECO:0000256" key="2">
    <source>
        <dbReference type="SAM" id="MobiDB-lite"/>
    </source>
</evidence>
<feature type="compositionally biased region" description="Basic and acidic residues" evidence="2">
    <location>
        <begin position="1371"/>
        <end position="1384"/>
    </location>
</feature>
<feature type="region of interest" description="Disordered" evidence="2">
    <location>
        <begin position="1354"/>
        <end position="1384"/>
    </location>
</feature>
<dbReference type="GO" id="GO:0051897">
    <property type="term" value="P:positive regulation of phosphatidylinositol 3-kinase/protein kinase B signal transduction"/>
    <property type="evidence" value="ECO:0007669"/>
    <property type="project" value="TreeGrafter"/>
</dbReference>
<feature type="region of interest" description="Disordered" evidence="2">
    <location>
        <begin position="1104"/>
        <end position="1132"/>
    </location>
</feature>
<dbReference type="PANTHER" id="PTHR13298">
    <property type="entry name" value="CYTOSOLIC REGULATOR PIANISSIMO"/>
    <property type="match status" value="1"/>
</dbReference>
<dbReference type="SUPFAM" id="SSF48371">
    <property type="entry name" value="ARM repeat"/>
    <property type="match status" value="2"/>
</dbReference>
<dbReference type="InterPro" id="IPR028268">
    <property type="entry name" value="Pianissimo_fam"/>
</dbReference>